<proteinExistence type="predicted"/>
<keyword evidence="2" id="KW-1185">Reference proteome</keyword>
<comment type="caution">
    <text evidence="1">The sequence shown here is derived from an EMBL/GenBank/DDBJ whole genome shotgun (WGS) entry which is preliminary data.</text>
</comment>
<reference evidence="1 2" key="1">
    <citation type="journal article" date="2012" name="Genome Biol.">
        <title>Sequencing three crocodilian genomes to illuminate the evolution of archosaurs and amniotes.</title>
        <authorList>
            <person name="St John J.A."/>
            <person name="Braun E.L."/>
            <person name="Isberg S.R."/>
            <person name="Miles L.G."/>
            <person name="Chong A.Y."/>
            <person name="Gongora J."/>
            <person name="Dalzell P."/>
            <person name="Moran C."/>
            <person name="Bed'hom B."/>
            <person name="Abzhanov A."/>
            <person name="Burgess S.C."/>
            <person name="Cooksey A.M."/>
            <person name="Castoe T.A."/>
            <person name="Crawford N.G."/>
            <person name="Densmore L.D."/>
            <person name="Drew J.C."/>
            <person name="Edwards S.V."/>
            <person name="Faircloth B.C."/>
            <person name="Fujita M.K."/>
            <person name="Greenwold M.J."/>
            <person name="Hoffmann F.G."/>
            <person name="Howard J.M."/>
            <person name="Iguchi T."/>
            <person name="Janes D.E."/>
            <person name="Khan S.Y."/>
            <person name="Kohno S."/>
            <person name="de Koning A.J."/>
            <person name="Lance S.L."/>
            <person name="McCarthy F.M."/>
            <person name="McCormack J.E."/>
            <person name="Merchant M.E."/>
            <person name="Peterson D.G."/>
            <person name="Pollock D.D."/>
            <person name="Pourmand N."/>
            <person name="Raney B.J."/>
            <person name="Roessler K.A."/>
            <person name="Sanford J.R."/>
            <person name="Sawyer R.H."/>
            <person name="Schmidt C.J."/>
            <person name="Triplett E.W."/>
            <person name="Tuberville T.D."/>
            <person name="Venegas-Anaya M."/>
            <person name="Howard J.T."/>
            <person name="Jarvis E.D."/>
            <person name="Guillette L.J.Jr."/>
            <person name="Glenn T.C."/>
            <person name="Green R.E."/>
            <person name="Ray D.A."/>
        </authorList>
    </citation>
    <scope>NUCLEOTIDE SEQUENCE [LARGE SCALE GENOMIC DNA]</scope>
    <source>
        <strain evidence="1">KSC_2009_1</strain>
    </source>
</reference>
<sequence length="78" mass="8313">MSRSDGHKQKGLEYLTAAIKGNWGAVAPLQTMLDEELQLEIMPCSSALEVQLHKTSATAAIGLEPKSPLLSTDEPGHA</sequence>
<evidence type="ECO:0000313" key="1">
    <source>
        <dbReference type="EMBL" id="KYO30598.1"/>
    </source>
</evidence>
<dbReference type="AlphaFoldDB" id="A0A151N1H2"/>
<gene>
    <name evidence="1" type="ORF">Y1Q_0008237</name>
</gene>
<dbReference type="EMBL" id="AKHW03004154">
    <property type="protein sequence ID" value="KYO30598.1"/>
    <property type="molecule type" value="Genomic_DNA"/>
</dbReference>
<accession>A0A151N1H2</accession>
<organism evidence="1 2">
    <name type="scientific">Alligator mississippiensis</name>
    <name type="common">American alligator</name>
    <dbReference type="NCBI Taxonomy" id="8496"/>
    <lineage>
        <taxon>Eukaryota</taxon>
        <taxon>Metazoa</taxon>
        <taxon>Chordata</taxon>
        <taxon>Craniata</taxon>
        <taxon>Vertebrata</taxon>
        <taxon>Euteleostomi</taxon>
        <taxon>Archelosauria</taxon>
        <taxon>Archosauria</taxon>
        <taxon>Crocodylia</taxon>
        <taxon>Alligatoridae</taxon>
        <taxon>Alligatorinae</taxon>
        <taxon>Alligator</taxon>
    </lineage>
</organism>
<name>A0A151N1H2_ALLMI</name>
<protein>
    <submittedName>
        <fullName evidence="1">Uncharacterized protein</fullName>
    </submittedName>
</protein>
<evidence type="ECO:0000313" key="2">
    <source>
        <dbReference type="Proteomes" id="UP000050525"/>
    </source>
</evidence>
<dbReference type="Proteomes" id="UP000050525">
    <property type="component" value="Unassembled WGS sequence"/>
</dbReference>